<sequence length="368" mass="42193">MRKFKVVMITSYFDRNGVTSQVINYATNLDKNKFQVAIAAGEPYDIGYEKACQENNIELCKLPQKQKNAYMYYKTIYSFLKKKKPDIVHVHGSSTLIAVELFTAMLAGVPVRISHSHNTTCSHPLLHETLKPFLKVVSNCYLACGELAGKWMYGDRAFQVIPNAFDTKTFVLNSDKRFSIRKKLGVDDNLVIGHIGKFNSQKNQEYLIRAFEKLSYIDDKAMLLLAGNGPDLENIRGQAQRTVCADRIIFWGETTNPESLYSAMDIFALPSRFEGLPVVLLEAQISGLPCIVSDKVTREVDFGDIVWKSIEDDPQAWADTMISMQRRTEEQRKQYRLQHEKQIAHFDIRESVKLVENIYDRELLKKKK</sequence>
<dbReference type="SUPFAM" id="SSF53756">
    <property type="entry name" value="UDP-Glycosyltransferase/glycogen phosphorylase"/>
    <property type="match status" value="1"/>
</dbReference>
<dbReference type="PANTHER" id="PTHR45947:SF3">
    <property type="entry name" value="SULFOQUINOVOSYL TRANSFERASE SQD2"/>
    <property type="match status" value="1"/>
</dbReference>
<dbReference type="InterPro" id="IPR028098">
    <property type="entry name" value="Glyco_trans_4-like_N"/>
</dbReference>
<dbReference type="GO" id="GO:0016757">
    <property type="term" value="F:glycosyltransferase activity"/>
    <property type="evidence" value="ECO:0007669"/>
    <property type="project" value="InterPro"/>
</dbReference>
<accession>A0A0M6WS32</accession>
<dbReference type="CDD" id="cd03812">
    <property type="entry name" value="GT4_CapH-like"/>
    <property type="match status" value="1"/>
</dbReference>
<evidence type="ECO:0000313" key="6">
    <source>
        <dbReference type="Proteomes" id="UP000324327"/>
    </source>
</evidence>
<dbReference type="InterPro" id="IPR001296">
    <property type="entry name" value="Glyco_trans_1"/>
</dbReference>
<dbReference type="Pfam" id="PF00534">
    <property type="entry name" value="Glycos_transf_1"/>
    <property type="match status" value="1"/>
</dbReference>
<feature type="domain" description="Glycosyl transferase family 1" evidence="1">
    <location>
        <begin position="179"/>
        <end position="297"/>
    </location>
</feature>
<dbReference type="EMBL" id="CVRQ01000025">
    <property type="protein sequence ID" value="CRL39948.1"/>
    <property type="molecule type" value="Genomic_DNA"/>
</dbReference>
<proteinExistence type="predicted"/>
<evidence type="ECO:0000313" key="3">
    <source>
        <dbReference type="EMBL" id="CRL39948.1"/>
    </source>
</evidence>
<dbReference type="Proteomes" id="UP000049472">
    <property type="component" value="Unassembled WGS sequence"/>
</dbReference>
<feature type="domain" description="Glycosyltransferase subfamily 4-like N-terminal" evidence="2">
    <location>
        <begin position="16"/>
        <end position="167"/>
    </location>
</feature>
<reference evidence="5" key="2">
    <citation type="submission" date="2015-05" db="EMBL/GenBank/DDBJ databases">
        <authorList>
            <consortium name="Pathogen Informatics"/>
        </authorList>
    </citation>
    <scope>NUCLEOTIDE SEQUENCE [LARGE SCALE GENOMIC DNA]</scope>
    <source>
        <strain evidence="5">T1-815</strain>
    </source>
</reference>
<dbReference type="PANTHER" id="PTHR45947">
    <property type="entry name" value="SULFOQUINOVOSYL TRANSFERASE SQD2"/>
    <property type="match status" value="1"/>
</dbReference>
<evidence type="ECO:0000313" key="5">
    <source>
        <dbReference type="Proteomes" id="UP000049472"/>
    </source>
</evidence>
<protein>
    <submittedName>
        <fullName evidence="3">Glycosyltransferase Family 4 candidate a-glycosyltransferase</fullName>
    </submittedName>
    <submittedName>
        <fullName evidence="4">Glycosyltransferase family 1 protein</fullName>
    </submittedName>
</protein>
<organism evidence="3 5">
    <name type="scientific">Agathobacter rectalis</name>
    <dbReference type="NCBI Taxonomy" id="39491"/>
    <lineage>
        <taxon>Bacteria</taxon>
        <taxon>Bacillati</taxon>
        <taxon>Bacillota</taxon>
        <taxon>Clostridia</taxon>
        <taxon>Lachnospirales</taxon>
        <taxon>Lachnospiraceae</taxon>
        <taxon>Agathobacter</taxon>
    </lineage>
</organism>
<dbReference type="InterPro" id="IPR050194">
    <property type="entry name" value="Glycosyltransferase_grp1"/>
</dbReference>
<keyword evidence="3" id="KW-0808">Transferase</keyword>
<evidence type="ECO:0000259" key="2">
    <source>
        <dbReference type="Pfam" id="PF13439"/>
    </source>
</evidence>
<reference evidence="4 6" key="3">
    <citation type="submission" date="2019-08" db="EMBL/GenBank/DDBJ databases">
        <authorList>
            <person name="Duncan S."/>
            <person name="Walker A."/>
        </authorList>
    </citation>
    <scope>NUCLEOTIDE SEQUENCE [LARGE SCALE GENOMIC DNA]</scope>
    <source>
        <strain evidence="4 6">T3WBe13</strain>
    </source>
</reference>
<evidence type="ECO:0000313" key="4">
    <source>
        <dbReference type="EMBL" id="TYL61160.1"/>
    </source>
</evidence>
<evidence type="ECO:0000259" key="1">
    <source>
        <dbReference type="Pfam" id="PF00534"/>
    </source>
</evidence>
<reference evidence="3" key="1">
    <citation type="submission" date="2015-05" db="EMBL/GenBank/DDBJ databases">
        <authorList>
            <person name="Wang D.B."/>
            <person name="Wang M."/>
        </authorList>
    </citation>
    <scope>NUCLEOTIDE SEQUENCE [LARGE SCALE GENOMIC DNA]</scope>
    <source>
        <strain evidence="3">T1-815</strain>
    </source>
</reference>
<dbReference type="EMBL" id="VSTF01000002">
    <property type="protein sequence ID" value="TYL61160.1"/>
    <property type="molecule type" value="Genomic_DNA"/>
</dbReference>
<dbReference type="Pfam" id="PF13439">
    <property type="entry name" value="Glyco_transf_4"/>
    <property type="match status" value="1"/>
</dbReference>
<dbReference type="AlphaFoldDB" id="A0A0M6WS32"/>
<dbReference type="Proteomes" id="UP000324327">
    <property type="component" value="Unassembled WGS sequence"/>
</dbReference>
<dbReference type="RefSeq" id="WP_055062227.1">
    <property type="nucleotide sequence ID" value="NZ_CVRQ01000025.1"/>
</dbReference>
<keyword evidence="5" id="KW-1185">Reference proteome</keyword>
<name>A0A0M6WS32_9FIRM</name>
<gene>
    <name evidence="4" type="ORF">FYL31_02445</name>
    <name evidence="3" type="ORF">T1815_21971</name>
</gene>
<dbReference type="Gene3D" id="3.40.50.2000">
    <property type="entry name" value="Glycogen Phosphorylase B"/>
    <property type="match status" value="2"/>
</dbReference>
<reference evidence="4 6" key="4">
    <citation type="submission" date="2019-09" db="EMBL/GenBank/DDBJ databases">
        <title>Strain-level analysis of Eubacterium rectale using genomes from metagenomes.</title>
        <authorList>
            <person name="Karcher N."/>
            <person name="Segata N."/>
        </authorList>
    </citation>
    <scope>NUCLEOTIDE SEQUENCE [LARGE SCALE GENOMIC DNA]</scope>
    <source>
        <strain evidence="4 6">T3WBe13</strain>
    </source>
</reference>